<dbReference type="InterPro" id="IPR009057">
    <property type="entry name" value="Homeodomain-like_sf"/>
</dbReference>
<dbReference type="GeneID" id="93476842"/>
<dbReference type="Pfam" id="PF12833">
    <property type="entry name" value="HTH_18"/>
    <property type="match status" value="1"/>
</dbReference>
<dbReference type="Gene3D" id="2.60.120.10">
    <property type="entry name" value="Jelly Rolls"/>
    <property type="match status" value="1"/>
</dbReference>
<dbReference type="SMART" id="SM00342">
    <property type="entry name" value="HTH_ARAC"/>
    <property type="match status" value="1"/>
</dbReference>
<evidence type="ECO:0000313" key="6">
    <source>
        <dbReference type="Proteomes" id="UP001364764"/>
    </source>
</evidence>
<keyword evidence="1" id="KW-0805">Transcription regulation</keyword>
<dbReference type="Proteomes" id="UP001364764">
    <property type="component" value="Chromosome"/>
</dbReference>
<accession>A0ABD8B0U7</accession>
<evidence type="ECO:0000256" key="2">
    <source>
        <dbReference type="ARBA" id="ARBA00023125"/>
    </source>
</evidence>
<dbReference type="GO" id="GO:0003677">
    <property type="term" value="F:DNA binding"/>
    <property type="evidence" value="ECO:0007669"/>
    <property type="project" value="UniProtKB-KW"/>
</dbReference>
<name>A0ABD8B0U7_PAEAM</name>
<dbReference type="PROSITE" id="PS00041">
    <property type="entry name" value="HTH_ARAC_FAMILY_1"/>
    <property type="match status" value="1"/>
</dbReference>
<dbReference type="InterPro" id="IPR003313">
    <property type="entry name" value="AraC-bd"/>
</dbReference>
<reference evidence="5 6" key="1">
    <citation type="submission" date="2024-02" db="EMBL/GenBank/DDBJ databases">
        <title>Complete sequences of two Paenibacillus sp. strains and one Lysinibacillus strain isolated from the environment on STAA medium highlight biotechnological potential.</title>
        <authorList>
            <person name="Attere S.A."/>
            <person name="Piche L.C."/>
            <person name="Intertaglia L."/>
            <person name="Lami R."/>
            <person name="Charette S.J."/>
            <person name="Vincent A.T."/>
        </authorList>
    </citation>
    <scope>NUCLEOTIDE SEQUENCE [LARGE SCALE GENOMIC DNA]</scope>
    <source>
        <strain evidence="5 6">Y5S-7</strain>
    </source>
</reference>
<dbReference type="InterPro" id="IPR037923">
    <property type="entry name" value="HTH-like"/>
</dbReference>
<organism evidence="5 6">
    <name type="scientific">Paenibacillus amylolyticus</name>
    <dbReference type="NCBI Taxonomy" id="1451"/>
    <lineage>
        <taxon>Bacteria</taxon>
        <taxon>Bacillati</taxon>
        <taxon>Bacillota</taxon>
        <taxon>Bacilli</taxon>
        <taxon>Bacillales</taxon>
        <taxon>Paenibacillaceae</taxon>
        <taxon>Paenibacillus</taxon>
    </lineage>
</organism>
<dbReference type="InterPro" id="IPR014710">
    <property type="entry name" value="RmlC-like_jellyroll"/>
</dbReference>
<dbReference type="RefSeq" id="WP_100526271.1">
    <property type="nucleotide sequence ID" value="NZ_CP145892.1"/>
</dbReference>
<dbReference type="PANTHER" id="PTHR43280:SF2">
    <property type="entry name" value="HTH-TYPE TRANSCRIPTIONAL REGULATOR EXSA"/>
    <property type="match status" value="1"/>
</dbReference>
<dbReference type="EMBL" id="CP145892">
    <property type="protein sequence ID" value="WWP23463.1"/>
    <property type="molecule type" value="Genomic_DNA"/>
</dbReference>
<dbReference type="Gene3D" id="1.10.10.60">
    <property type="entry name" value="Homeodomain-like"/>
    <property type="match status" value="2"/>
</dbReference>
<gene>
    <name evidence="5" type="ORF">V6668_15215</name>
</gene>
<dbReference type="AlphaFoldDB" id="A0ABD8B0U7"/>
<dbReference type="Pfam" id="PF02311">
    <property type="entry name" value="AraC_binding"/>
    <property type="match status" value="1"/>
</dbReference>
<dbReference type="InterPro" id="IPR018062">
    <property type="entry name" value="HTH_AraC-typ_CS"/>
</dbReference>
<proteinExistence type="predicted"/>
<protein>
    <submittedName>
        <fullName evidence="5">AraC family transcriptional regulator</fullName>
    </submittedName>
</protein>
<dbReference type="InterPro" id="IPR018060">
    <property type="entry name" value="HTH_AraC"/>
</dbReference>
<evidence type="ECO:0000313" key="5">
    <source>
        <dbReference type="EMBL" id="WWP23463.1"/>
    </source>
</evidence>
<dbReference type="PANTHER" id="PTHR43280">
    <property type="entry name" value="ARAC-FAMILY TRANSCRIPTIONAL REGULATOR"/>
    <property type="match status" value="1"/>
</dbReference>
<evidence type="ECO:0000256" key="1">
    <source>
        <dbReference type="ARBA" id="ARBA00023015"/>
    </source>
</evidence>
<keyword evidence="2" id="KW-0238">DNA-binding</keyword>
<dbReference type="PROSITE" id="PS01124">
    <property type="entry name" value="HTH_ARAC_FAMILY_2"/>
    <property type="match status" value="1"/>
</dbReference>
<feature type="domain" description="HTH araC/xylS-type" evidence="4">
    <location>
        <begin position="182"/>
        <end position="279"/>
    </location>
</feature>
<keyword evidence="3" id="KW-0804">Transcription</keyword>
<evidence type="ECO:0000256" key="3">
    <source>
        <dbReference type="ARBA" id="ARBA00023163"/>
    </source>
</evidence>
<sequence length="283" mass="32970">MNETSEYLFDPIQNELLYLHRTTTYNMGTFYHRHNAYELYLFLRGNVNFYIENRCYHLQRGDLLVLNPEEMHRSFALDKNEYERITINLKKSYLNRLSTSSTNLSACFDYRPKGKGNIVHLEEDELQRVLQLADELEQYLSSSDYGADILGNILITQLLLLTNLTFQNTDFVATDIMPELVRNTMDYIECNLTRQLTLEQLSEAMFTNSSYISRQFKKHTGLTIRAYILSRRIELSKSYLIEGLSITEACYQSGFGDYANFIRSFTKQVGTSPGKFVKYGSLL</sequence>
<evidence type="ECO:0000259" key="4">
    <source>
        <dbReference type="PROSITE" id="PS01124"/>
    </source>
</evidence>
<dbReference type="SUPFAM" id="SSF51215">
    <property type="entry name" value="Regulatory protein AraC"/>
    <property type="match status" value="1"/>
</dbReference>
<dbReference type="SUPFAM" id="SSF46689">
    <property type="entry name" value="Homeodomain-like"/>
    <property type="match status" value="2"/>
</dbReference>